<proteinExistence type="predicted"/>
<accession>A0A1Z4JP24</accession>
<dbReference type="EMBL" id="AP018203">
    <property type="protein sequence ID" value="BAY58456.1"/>
    <property type="molecule type" value="Genomic_DNA"/>
</dbReference>
<dbReference type="AlphaFoldDB" id="A0A1Z4JP24"/>
<sequence>MGEVNLLFVAHLYKDDLAFEQLIRSLRSFYPRVPILAIGDGVPVPQINGIQTFEGERLKHLAGTYWTQRWMQMAIDSGASHIVKFDADARMWRAFQSFPKGDIAGTITYQNRQGLPIVRGGCVFFPIETIRRILDSGFLEDETYKHSRYRYYRYRDFAFPWEERDSTLIHCEDSVLGHVAKRLRLTLSDWDDVRIEWRDPIPSGNFAVTHPVRD</sequence>
<gene>
    <name evidence="1" type="ORF">NIES2135_53290</name>
</gene>
<keyword evidence="2" id="KW-1185">Reference proteome</keyword>
<evidence type="ECO:0000313" key="2">
    <source>
        <dbReference type="Proteomes" id="UP000217895"/>
    </source>
</evidence>
<name>A0A1Z4JP24_LEPBY</name>
<dbReference type="Proteomes" id="UP000217895">
    <property type="component" value="Chromosome"/>
</dbReference>
<evidence type="ECO:0008006" key="3">
    <source>
        <dbReference type="Google" id="ProtNLM"/>
    </source>
</evidence>
<reference evidence="1 2" key="1">
    <citation type="submission" date="2017-06" db="EMBL/GenBank/DDBJ databases">
        <title>Genome sequencing of cyanobaciteial culture collection at National Institute for Environmental Studies (NIES).</title>
        <authorList>
            <person name="Hirose Y."/>
            <person name="Shimura Y."/>
            <person name="Fujisawa T."/>
            <person name="Nakamura Y."/>
            <person name="Kawachi M."/>
        </authorList>
    </citation>
    <scope>NUCLEOTIDE SEQUENCE [LARGE SCALE GENOMIC DNA]</scope>
    <source>
        <strain evidence="1 2">NIES-2135</strain>
    </source>
</reference>
<protein>
    <recommendedName>
        <fullName evidence="3">Nucleotide-diphospho-sugar transferase domain-containing protein</fullName>
    </recommendedName>
</protein>
<evidence type="ECO:0000313" key="1">
    <source>
        <dbReference type="EMBL" id="BAY58456.1"/>
    </source>
</evidence>
<organism evidence="1 2">
    <name type="scientific">Leptolyngbya boryana NIES-2135</name>
    <dbReference type="NCBI Taxonomy" id="1973484"/>
    <lineage>
        <taxon>Bacteria</taxon>
        <taxon>Bacillati</taxon>
        <taxon>Cyanobacteriota</taxon>
        <taxon>Cyanophyceae</taxon>
        <taxon>Leptolyngbyales</taxon>
        <taxon>Leptolyngbyaceae</taxon>
        <taxon>Leptolyngbya group</taxon>
        <taxon>Leptolyngbya</taxon>
    </lineage>
</organism>